<organism evidence="1">
    <name type="scientific">Desulfobacca acetoxidans</name>
    <dbReference type="NCBI Taxonomy" id="60893"/>
    <lineage>
        <taxon>Bacteria</taxon>
        <taxon>Pseudomonadati</taxon>
        <taxon>Thermodesulfobacteriota</taxon>
        <taxon>Desulfobaccia</taxon>
        <taxon>Desulfobaccales</taxon>
        <taxon>Desulfobaccaceae</taxon>
        <taxon>Desulfobacca</taxon>
    </lineage>
</organism>
<accession>A0A7V4LD55</accession>
<protein>
    <submittedName>
        <fullName evidence="1">IS3 family transposase</fullName>
    </submittedName>
</protein>
<comment type="caution">
    <text evidence="1">The sequence shown here is derived from an EMBL/GenBank/DDBJ whole genome shotgun (WGS) entry which is preliminary data.</text>
</comment>
<evidence type="ECO:0000313" key="1">
    <source>
        <dbReference type="EMBL" id="HGS05730.1"/>
    </source>
</evidence>
<proteinExistence type="predicted"/>
<name>A0A7V4LD55_9BACT</name>
<reference evidence="1" key="1">
    <citation type="journal article" date="2020" name="mSystems">
        <title>Genome- and Community-Level Interaction Insights into Carbon Utilization and Element Cycling Functions of Hydrothermarchaeota in Hydrothermal Sediment.</title>
        <authorList>
            <person name="Zhou Z."/>
            <person name="Liu Y."/>
            <person name="Xu W."/>
            <person name="Pan J."/>
            <person name="Luo Z.H."/>
            <person name="Li M."/>
        </authorList>
    </citation>
    <scope>NUCLEOTIDE SEQUENCE [LARGE SCALE GENOMIC DNA]</scope>
    <source>
        <strain evidence="1">SpSt-548</strain>
    </source>
</reference>
<dbReference type="AlphaFoldDB" id="A0A7V4LD55"/>
<sequence length="86" mass="10050">MVLRILRDEPMELLSRELGVELYRLERWRDAALAGMEEALKGRNGDPLQAELDHAMKRLGELTMKNELLWARVRRPGPLAKRRSKK</sequence>
<dbReference type="EMBL" id="DSXI01000496">
    <property type="protein sequence ID" value="HGS05730.1"/>
    <property type="molecule type" value="Genomic_DNA"/>
</dbReference>
<gene>
    <name evidence="1" type="ORF">ENT08_08370</name>
</gene>